<dbReference type="EMBL" id="CP114194">
    <property type="protein sequence ID" value="WAT88780.1"/>
    <property type="molecule type" value="Genomic_DNA"/>
</dbReference>
<proteinExistence type="predicted"/>
<evidence type="ECO:0000313" key="1">
    <source>
        <dbReference type="EMBL" id="WAT88780.1"/>
    </source>
</evidence>
<dbReference type="AlphaFoldDB" id="A0AA47L565"/>
<accession>A0AA47L565</accession>
<name>A0AA47L565_VIBPH</name>
<dbReference type="Proteomes" id="UP001156560">
    <property type="component" value="Chromosome 1"/>
</dbReference>
<dbReference type="RefSeq" id="WP_152913425.1">
    <property type="nucleotide sequence ID" value="NZ_CANUHW010000006.1"/>
</dbReference>
<reference evidence="1" key="1">
    <citation type="submission" date="2022-12" db="EMBL/GenBank/DDBJ databases">
        <title>Vibrio parahaemolyticus become highly virulent by producing novel Tc toxins.</title>
        <authorList>
            <person name="Yang F."/>
            <person name="You Y."/>
            <person name="Lai Q."/>
            <person name="Xu L."/>
            <person name="Li F."/>
        </authorList>
    </citation>
    <scope>NUCLEOTIDE SEQUENCE</scope>
    <source>
        <strain evidence="1">Vp-HL-202005</strain>
    </source>
</reference>
<organism evidence="1 2">
    <name type="scientific">Vibrio parahaemolyticus</name>
    <dbReference type="NCBI Taxonomy" id="670"/>
    <lineage>
        <taxon>Bacteria</taxon>
        <taxon>Pseudomonadati</taxon>
        <taxon>Pseudomonadota</taxon>
        <taxon>Gammaproteobacteria</taxon>
        <taxon>Vibrionales</taxon>
        <taxon>Vibrionaceae</taxon>
        <taxon>Vibrio</taxon>
    </lineage>
</organism>
<gene>
    <name evidence="1" type="ORF">O1Q84_08665</name>
</gene>
<sequence length="51" mass="5878">MTADKFQCLSKRNKVKRDSCLKKVAENEVDVYVLESKGLVDLWVFEKNSKG</sequence>
<evidence type="ECO:0000313" key="2">
    <source>
        <dbReference type="Proteomes" id="UP001156560"/>
    </source>
</evidence>
<protein>
    <submittedName>
        <fullName evidence="1">Uncharacterized protein</fullName>
    </submittedName>
</protein>